<evidence type="ECO:0000313" key="2">
    <source>
        <dbReference type="EMBL" id="GBG09873.1"/>
    </source>
</evidence>
<dbReference type="PROSITE" id="PS51257">
    <property type="entry name" value="PROKAR_LIPOPROTEIN"/>
    <property type="match status" value="1"/>
</dbReference>
<dbReference type="Pfam" id="PF00395">
    <property type="entry name" value="SLH"/>
    <property type="match status" value="2"/>
</dbReference>
<dbReference type="EMBL" id="BDQX01000281">
    <property type="protein sequence ID" value="GBG09873.1"/>
    <property type="molecule type" value="Genomic_DNA"/>
</dbReference>
<proteinExistence type="predicted"/>
<gene>
    <name evidence="2" type="ORF">PAT3040_04547</name>
</gene>
<feature type="domain" description="SLH" evidence="1">
    <location>
        <begin position="122"/>
        <end position="185"/>
    </location>
</feature>
<dbReference type="RefSeq" id="WP_181376777.1">
    <property type="nucleotide sequence ID" value="NZ_BDQX01000281.1"/>
</dbReference>
<evidence type="ECO:0000313" key="3">
    <source>
        <dbReference type="Proteomes" id="UP000245202"/>
    </source>
</evidence>
<name>A0A2R5F123_9BACL</name>
<dbReference type="InterPro" id="IPR051465">
    <property type="entry name" value="Cell_Envelope_Struct_Comp"/>
</dbReference>
<protein>
    <recommendedName>
        <fullName evidence="1">SLH domain-containing protein</fullName>
    </recommendedName>
</protein>
<dbReference type="PROSITE" id="PS51272">
    <property type="entry name" value="SLH"/>
    <property type="match status" value="2"/>
</dbReference>
<dbReference type="PANTHER" id="PTHR43308">
    <property type="entry name" value="OUTER MEMBRANE PROTEIN ALPHA-RELATED"/>
    <property type="match status" value="1"/>
</dbReference>
<evidence type="ECO:0000259" key="1">
    <source>
        <dbReference type="PROSITE" id="PS51272"/>
    </source>
</evidence>
<accession>A0A2R5F123</accession>
<dbReference type="AlphaFoldDB" id="A0A2R5F123"/>
<keyword evidence="3" id="KW-1185">Reference proteome</keyword>
<dbReference type="Proteomes" id="UP000245202">
    <property type="component" value="Unassembled WGS sequence"/>
</dbReference>
<sequence>MLKHRRIVYFGLAALLLGACVGMSNGIRKASAEVAETVQIVKEYEMTNKVDYVEFMIEGSQGEFVVTVQLPDGHRVGNLKGKRTTLDSQENWRVIWGMEKAASGIYTFTITAPQSGYYNLSVDIPLFRDMMGHWGREEVSDYVRRGIASGYGDGTFRPDSAVTGEELAKLLVMTLTDEQPNGKRQWRREFRWRMTNEERASLLGQQEYDFAAAHGVVWSKPYVAAIDDLGVRMPGSLKEPMSRQDVALMIADVMRLIDDKRPKEYAYKDTSSLSRESQDAISLASHFAIFGGYPDGTFQPARAVTRAEAVKVLSRLESYLTS</sequence>
<feature type="domain" description="SLH" evidence="1">
    <location>
        <begin position="264"/>
        <end position="322"/>
    </location>
</feature>
<comment type="caution">
    <text evidence="2">The sequence shown here is derived from an EMBL/GenBank/DDBJ whole genome shotgun (WGS) entry which is preliminary data.</text>
</comment>
<reference evidence="2 3" key="1">
    <citation type="submission" date="2017-08" db="EMBL/GenBank/DDBJ databases">
        <title>Substantial Increase in Enzyme Production by Combined Drug-Resistance Mutations in Paenibacillus agaridevorans.</title>
        <authorList>
            <person name="Tanaka Y."/>
            <person name="Funane K."/>
            <person name="Hosaka T."/>
            <person name="Shiwa Y."/>
            <person name="Fujita N."/>
            <person name="Miyazaki T."/>
            <person name="Yoshikawa H."/>
            <person name="Murakami K."/>
            <person name="Kasahara K."/>
            <person name="Inaoka T."/>
            <person name="Hiraga Y."/>
            <person name="Ochi K."/>
        </authorList>
    </citation>
    <scope>NUCLEOTIDE SEQUENCE [LARGE SCALE GENOMIC DNA]</scope>
    <source>
        <strain evidence="2 3">T-3040</strain>
    </source>
</reference>
<organism evidence="2 3">
    <name type="scientific">Paenibacillus agaridevorans</name>
    <dbReference type="NCBI Taxonomy" id="171404"/>
    <lineage>
        <taxon>Bacteria</taxon>
        <taxon>Bacillati</taxon>
        <taxon>Bacillota</taxon>
        <taxon>Bacilli</taxon>
        <taxon>Bacillales</taxon>
        <taxon>Paenibacillaceae</taxon>
        <taxon>Paenibacillus</taxon>
    </lineage>
</organism>
<dbReference type="InterPro" id="IPR001119">
    <property type="entry name" value="SLH_dom"/>
</dbReference>